<dbReference type="AlphaFoldDB" id="A0A409XN92"/>
<evidence type="ECO:0000313" key="2">
    <source>
        <dbReference type="Proteomes" id="UP000283269"/>
    </source>
</evidence>
<comment type="caution">
    <text evidence="1">The sequence shown here is derived from an EMBL/GenBank/DDBJ whole genome shotgun (WGS) entry which is preliminary data.</text>
</comment>
<proteinExistence type="predicted"/>
<evidence type="ECO:0000313" key="1">
    <source>
        <dbReference type="EMBL" id="PPQ92252.1"/>
    </source>
</evidence>
<accession>A0A409XN92</accession>
<reference evidence="1 2" key="1">
    <citation type="journal article" date="2018" name="Evol. Lett.">
        <title>Horizontal gene cluster transfer increased hallucinogenic mushroom diversity.</title>
        <authorList>
            <person name="Reynolds H.T."/>
            <person name="Vijayakumar V."/>
            <person name="Gluck-Thaler E."/>
            <person name="Korotkin H.B."/>
            <person name="Matheny P.B."/>
            <person name="Slot J.C."/>
        </authorList>
    </citation>
    <scope>NUCLEOTIDE SEQUENCE [LARGE SCALE GENOMIC DNA]</scope>
    <source>
        <strain evidence="1 2">2631</strain>
    </source>
</reference>
<name>A0A409XN92_PSICY</name>
<dbReference type="OrthoDB" id="42657at2759"/>
<dbReference type="STRING" id="93625.A0A409XN92"/>
<dbReference type="EMBL" id="NHYD01001073">
    <property type="protein sequence ID" value="PPQ92252.1"/>
    <property type="molecule type" value="Genomic_DNA"/>
</dbReference>
<dbReference type="InParanoid" id="A0A409XN92"/>
<sequence length="156" mass="17764">MHRSSNKETRLEGVSAEPRISALSSGETLDEWTTTRPELWSYYLYYVGKNELSDFNPGPSQFQNLLFLVGYDPIAGPGTACSINGCVLPYLGKPGVLRYISSNLPILSSQFDYLACEWHQLRDSSIFIARIGAWADYGRWRSIRRQEMRFPLNSET</sequence>
<protein>
    <submittedName>
        <fullName evidence="1">Uncharacterized protein</fullName>
    </submittedName>
</protein>
<dbReference type="Proteomes" id="UP000283269">
    <property type="component" value="Unassembled WGS sequence"/>
</dbReference>
<gene>
    <name evidence="1" type="ORF">CVT25_008934</name>
</gene>
<organism evidence="1 2">
    <name type="scientific">Psilocybe cyanescens</name>
    <dbReference type="NCBI Taxonomy" id="93625"/>
    <lineage>
        <taxon>Eukaryota</taxon>
        <taxon>Fungi</taxon>
        <taxon>Dikarya</taxon>
        <taxon>Basidiomycota</taxon>
        <taxon>Agaricomycotina</taxon>
        <taxon>Agaricomycetes</taxon>
        <taxon>Agaricomycetidae</taxon>
        <taxon>Agaricales</taxon>
        <taxon>Agaricineae</taxon>
        <taxon>Strophariaceae</taxon>
        <taxon>Psilocybe</taxon>
    </lineage>
</organism>
<keyword evidence="2" id="KW-1185">Reference proteome</keyword>